<protein>
    <recommendedName>
        <fullName evidence="1">SMP domain-containing protein</fullName>
    </recommendedName>
</protein>
<comment type="caution">
    <text evidence="2">The sequence shown here is derived from an EMBL/GenBank/DDBJ whole genome shotgun (WGS) entry which is preliminary data.</text>
</comment>
<sequence length="128" mass="13065">MGHEGRQPGRQAAVVVDRVRVGDVVRPAGDVGDRPVQPRQAVVLQVAEQAAVPEHGGVDPGVGARLQGLQPAARLAHHRDPAGVQAATVFAADPGVLRDGPVDGLDQHVRVGAAGAAGTAVRDHQEAV</sequence>
<organism evidence="2 3">
    <name type="scientific">Actinoplanes hulinensis</name>
    <dbReference type="NCBI Taxonomy" id="1144547"/>
    <lineage>
        <taxon>Bacteria</taxon>
        <taxon>Bacillati</taxon>
        <taxon>Actinomycetota</taxon>
        <taxon>Actinomycetes</taxon>
        <taxon>Micromonosporales</taxon>
        <taxon>Micromonosporaceae</taxon>
        <taxon>Actinoplanes</taxon>
    </lineage>
</organism>
<dbReference type="EMBL" id="JAHXZI010000003">
    <property type="protein sequence ID" value="MBW6433553.1"/>
    <property type="molecule type" value="Genomic_DNA"/>
</dbReference>
<evidence type="ECO:0000313" key="2">
    <source>
        <dbReference type="EMBL" id="MBW6433553.1"/>
    </source>
</evidence>
<accession>A0ABS7AZQ8</accession>
<reference evidence="2 3" key="1">
    <citation type="journal article" date="2013" name="Antonie Van Leeuwenhoek">
        <title>Actinoplanes hulinensis sp. nov., a novel actinomycete isolated from soybean root (Glycine max (L.) Merr).</title>
        <authorList>
            <person name="Shen Y."/>
            <person name="Liu C."/>
            <person name="Wang X."/>
            <person name="Zhao J."/>
            <person name="Jia F."/>
            <person name="Zhang Y."/>
            <person name="Wang L."/>
            <person name="Yang D."/>
            <person name="Xiang W."/>
        </authorList>
    </citation>
    <scope>NUCLEOTIDE SEQUENCE [LARGE SCALE GENOMIC DNA]</scope>
    <source>
        <strain evidence="2 3">NEAU-M9</strain>
    </source>
</reference>
<dbReference type="Proteomes" id="UP001519863">
    <property type="component" value="Unassembled WGS sequence"/>
</dbReference>
<proteinExistence type="predicted"/>
<evidence type="ECO:0000259" key="1">
    <source>
        <dbReference type="Pfam" id="PF04927"/>
    </source>
</evidence>
<keyword evidence="3" id="KW-1185">Reference proteome</keyword>
<gene>
    <name evidence="2" type="ORF">KZ829_07320</name>
</gene>
<name>A0ABS7AZQ8_9ACTN</name>
<evidence type="ECO:0000313" key="3">
    <source>
        <dbReference type="Proteomes" id="UP001519863"/>
    </source>
</evidence>
<feature type="domain" description="SMP" evidence="1">
    <location>
        <begin position="19"/>
        <end position="67"/>
    </location>
</feature>
<dbReference type="Pfam" id="PF04927">
    <property type="entry name" value="SMP"/>
    <property type="match status" value="1"/>
</dbReference>
<dbReference type="InterPro" id="IPR007011">
    <property type="entry name" value="LEA_SMP_dom"/>
</dbReference>